<dbReference type="AlphaFoldDB" id="A0A841SYN2"/>
<evidence type="ECO:0000313" key="2">
    <source>
        <dbReference type="Proteomes" id="UP000535838"/>
    </source>
</evidence>
<name>A0A841SYN2_9BACL</name>
<evidence type="ECO:0000313" key="1">
    <source>
        <dbReference type="EMBL" id="MBB6635278.1"/>
    </source>
</evidence>
<organism evidence="1 2">
    <name type="scientific">Cohnella thailandensis</name>
    <dbReference type="NCBI Taxonomy" id="557557"/>
    <lineage>
        <taxon>Bacteria</taxon>
        <taxon>Bacillati</taxon>
        <taxon>Bacillota</taxon>
        <taxon>Bacilli</taxon>
        <taxon>Bacillales</taxon>
        <taxon>Paenibacillaceae</taxon>
        <taxon>Cohnella</taxon>
    </lineage>
</organism>
<dbReference type="RefSeq" id="WP_185120520.1">
    <property type="nucleotide sequence ID" value="NZ_JACJVQ010000013.1"/>
</dbReference>
<gene>
    <name evidence="1" type="ORF">H7B67_14250</name>
</gene>
<protein>
    <submittedName>
        <fullName evidence="1">Uncharacterized protein</fullName>
    </submittedName>
</protein>
<reference evidence="1 2" key="1">
    <citation type="submission" date="2020-08" db="EMBL/GenBank/DDBJ databases">
        <title>Cohnella phylogeny.</title>
        <authorList>
            <person name="Dunlap C."/>
        </authorList>
    </citation>
    <scope>NUCLEOTIDE SEQUENCE [LARGE SCALE GENOMIC DNA]</scope>
    <source>
        <strain evidence="1 2">DSM 25241</strain>
    </source>
</reference>
<dbReference type="Proteomes" id="UP000535838">
    <property type="component" value="Unassembled WGS sequence"/>
</dbReference>
<accession>A0A841SYN2</accession>
<dbReference type="EMBL" id="JACJVQ010000013">
    <property type="protein sequence ID" value="MBB6635278.1"/>
    <property type="molecule type" value="Genomic_DNA"/>
</dbReference>
<proteinExistence type="predicted"/>
<keyword evidence="2" id="KW-1185">Reference proteome</keyword>
<comment type="caution">
    <text evidence="1">The sequence shown here is derived from an EMBL/GenBank/DDBJ whole genome shotgun (WGS) entry which is preliminary data.</text>
</comment>
<sequence length="154" mass="17668">MPILSEPLPKLNEKPLPEPRIGSMEIFQYERQFIEDHLPGVDPDWICGLFKVSCGGSNGWEEFRLPPSASRFDLIRYASVFRQLKGLPVQEAIDYVTSRGECWGTVRQRLAESALLNLSRHLPNDSGLRLDGRSRLSSTERDWLFDCSQAYYSF</sequence>